<protein>
    <submittedName>
        <fullName evidence="2">Uncharacterized protein</fullName>
    </submittedName>
</protein>
<keyword evidence="1" id="KW-1133">Transmembrane helix</keyword>
<evidence type="ECO:0000313" key="3">
    <source>
        <dbReference type="Proteomes" id="UP001595880"/>
    </source>
</evidence>
<organism evidence="2 3">
    <name type="scientific">Gracilibacillus marinus</name>
    <dbReference type="NCBI Taxonomy" id="630535"/>
    <lineage>
        <taxon>Bacteria</taxon>
        <taxon>Bacillati</taxon>
        <taxon>Bacillota</taxon>
        <taxon>Bacilli</taxon>
        <taxon>Bacillales</taxon>
        <taxon>Bacillaceae</taxon>
        <taxon>Gracilibacillus</taxon>
    </lineage>
</organism>
<evidence type="ECO:0000256" key="1">
    <source>
        <dbReference type="SAM" id="Phobius"/>
    </source>
</evidence>
<keyword evidence="1" id="KW-0812">Transmembrane</keyword>
<feature type="transmembrane region" description="Helical" evidence="1">
    <location>
        <begin position="26"/>
        <end position="46"/>
    </location>
</feature>
<keyword evidence="3" id="KW-1185">Reference proteome</keyword>
<dbReference type="RefSeq" id="WP_390200090.1">
    <property type="nucleotide sequence ID" value="NZ_JBHSDV010000004.1"/>
</dbReference>
<accession>A0ABV8W004</accession>
<evidence type="ECO:0000313" key="2">
    <source>
        <dbReference type="EMBL" id="MFC4388803.1"/>
    </source>
</evidence>
<gene>
    <name evidence="2" type="ORF">ACFOZ1_13460</name>
</gene>
<dbReference type="EMBL" id="JBHSDV010000004">
    <property type="protein sequence ID" value="MFC4388803.1"/>
    <property type="molecule type" value="Genomic_DNA"/>
</dbReference>
<sequence>MKKLIETLKTMSFKEAVDYIWEYYKLHIIGIAVLIFVIVSIITNIVKEDEVYYNAMVVAPVTYDQVNELSVQINQEHFDEFTFSIDNIAYQGGGLSEQSYEQVQKFIARTATGMVDFMITDEAMALDLIEQEGLKPIEDVYTISKLESKGVELLDFGTGTIYGIRASKLDVFSGSDVFRNQIILIPATSKNDDMTKEVFDTLLKD</sequence>
<keyword evidence="1" id="KW-0472">Membrane</keyword>
<reference evidence="3" key="1">
    <citation type="journal article" date="2019" name="Int. J. Syst. Evol. Microbiol.">
        <title>The Global Catalogue of Microorganisms (GCM) 10K type strain sequencing project: providing services to taxonomists for standard genome sequencing and annotation.</title>
        <authorList>
            <consortium name="The Broad Institute Genomics Platform"/>
            <consortium name="The Broad Institute Genome Sequencing Center for Infectious Disease"/>
            <person name="Wu L."/>
            <person name="Ma J."/>
        </authorList>
    </citation>
    <scope>NUCLEOTIDE SEQUENCE [LARGE SCALE GENOMIC DNA]</scope>
    <source>
        <strain evidence="3">KACC 14058</strain>
    </source>
</reference>
<proteinExistence type="predicted"/>
<comment type="caution">
    <text evidence="2">The sequence shown here is derived from an EMBL/GenBank/DDBJ whole genome shotgun (WGS) entry which is preliminary data.</text>
</comment>
<dbReference type="Proteomes" id="UP001595880">
    <property type="component" value="Unassembled WGS sequence"/>
</dbReference>
<name>A0ABV8W004_9BACI</name>